<dbReference type="AlphaFoldDB" id="A0AA39GH25"/>
<accession>A0AA39GH25</accession>
<proteinExistence type="predicted"/>
<gene>
    <name evidence="1" type="ORF">NLU13_5530</name>
</gene>
<evidence type="ECO:0000313" key="2">
    <source>
        <dbReference type="Proteomes" id="UP001175261"/>
    </source>
</evidence>
<protein>
    <submittedName>
        <fullName evidence="1">Uncharacterized protein</fullName>
    </submittedName>
</protein>
<dbReference type="Proteomes" id="UP001175261">
    <property type="component" value="Unassembled WGS sequence"/>
</dbReference>
<comment type="caution">
    <text evidence="1">The sequence shown here is derived from an EMBL/GenBank/DDBJ whole genome shotgun (WGS) entry which is preliminary data.</text>
</comment>
<organism evidence="1 2">
    <name type="scientific">Sarocladium strictum</name>
    <name type="common">Black bundle disease fungus</name>
    <name type="synonym">Acremonium strictum</name>
    <dbReference type="NCBI Taxonomy" id="5046"/>
    <lineage>
        <taxon>Eukaryota</taxon>
        <taxon>Fungi</taxon>
        <taxon>Dikarya</taxon>
        <taxon>Ascomycota</taxon>
        <taxon>Pezizomycotina</taxon>
        <taxon>Sordariomycetes</taxon>
        <taxon>Hypocreomycetidae</taxon>
        <taxon>Hypocreales</taxon>
        <taxon>Sarocladiaceae</taxon>
        <taxon>Sarocladium</taxon>
    </lineage>
</organism>
<dbReference type="EMBL" id="JAPDFR010000004">
    <property type="protein sequence ID" value="KAK0387217.1"/>
    <property type="molecule type" value="Genomic_DNA"/>
</dbReference>
<reference evidence="1" key="1">
    <citation type="submission" date="2022-10" db="EMBL/GenBank/DDBJ databases">
        <title>Determination and structural analysis of whole genome sequence of Sarocladium strictum F4-1.</title>
        <authorList>
            <person name="Hu L."/>
            <person name="Jiang Y."/>
        </authorList>
    </citation>
    <scope>NUCLEOTIDE SEQUENCE</scope>
    <source>
        <strain evidence="1">F4-1</strain>
    </source>
</reference>
<name>A0AA39GH25_SARSR</name>
<sequence>MIDSLWIDIRSEPEDGRQDLAQGAGGKHRYLSWSNNMNANEYVASLYNECFSLSLSSFSFLLNLTNATSPIRYVTDVALWRSGNAEAYPPQGWSHKSSDINDGRSGDYLYIVWRTKEYKRPKDD</sequence>
<keyword evidence="2" id="KW-1185">Reference proteome</keyword>
<evidence type="ECO:0000313" key="1">
    <source>
        <dbReference type="EMBL" id="KAK0387217.1"/>
    </source>
</evidence>